<dbReference type="InterPro" id="IPR025105">
    <property type="entry name" value="DUF4010"/>
</dbReference>
<keyword evidence="1" id="KW-1133">Transmembrane helix</keyword>
<feature type="transmembrane region" description="Helical" evidence="1">
    <location>
        <begin position="290"/>
        <end position="308"/>
    </location>
</feature>
<sequence>MIERGLLSAIEDPVARSLVLCILALLQGSLIGLERDKAKIDIDDEILKSDFPGLRTFGLLALAGAISGLLSKYNADTILSTVVPVLASVFVLMLVGAFMSYRMLRQGYAGITTYIVMLIAYLAGVMTGIGLLTLSLSVTFLTVGVLALKSFEMKVVRKISYEEFVDALELGILVFILGPIVFSLDMEVFGVSLENAYVFFVILLAISLTSYHLYKLAGERGLLHSSFVGGLVNSEAALVSVARIVKRSQLTVKYANWILLGMMVRSLILSACGAFPFMSSLGSYLDFLKLLLPGYAFGLTILVLELLLMGKEAESTQALDYERGIEVGRPLDYKSAIRGVIVYLVLLVASKIVYATIGEAALLVVALVGGFGSAAATIFSLLSLAKNLSPTIIAIGSLLAVAGGLLNKPLYASLVAPRLTWEIGKAVLLPSVGIVTYTVSVLLLVA</sequence>
<feature type="transmembrane region" description="Helical" evidence="1">
    <location>
        <begin position="54"/>
        <end position="71"/>
    </location>
</feature>
<comment type="caution">
    <text evidence="4">The sequence shown here is derived from an EMBL/GenBank/DDBJ whole genome shotgun (WGS) entry which is preliminary data.</text>
</comment>
<dbReference type="Pfam" id="PF02308">
    <property type="entry name" value="MgtC"/>
    <property type="match status" value="1"/>
</dbReference>
<keyword evidence="1" id="KW-0812">Transmembrane</keyword>
<dbReference type="AlphaFoldDB" id="A0A7J3ZLB1"/>
<reference evidence="4" key="1">
    <citation type="journal article" date="2020" name="mSystems">
        <title>Genome- and Community-Level Interaction Insights into Carbon Utilization and Element Cycling Functions of Hydrothermarchaeota in Hydrothermal Sediment.</title>
        <authorList>
            <person name="Zhou Z."/>
            <person name="Liu Y."/>
            <person name="Xu W."/>
            <person name="Pan J."/>
            <person name="Luo Z.H."/>
            <person name="Li M."/>
        </authorList>
    </citation>
    <scope>NUCLEOTIDE SEQUENCE [LARGE SCALE GENOMIC DNA]</scope>
    <source>
        <strain evidence="4">SpSt-1116</strain>
    </source>
</reference>
<protein>
    <submittedName>
        <fullName evidence="4">DUF4010 domain-containing protein</fullName>
    </submittedName>
</protein>
<feature type="transmembrane region" description="Helical" evidence="1">
    <location>
        <begin position="336"/>
        <end position="354"/>
    </location>
</feature>
<feature type="transmembrane region" description="Helical" evidence="1">
    <location>
        <begin position="360"/>
        <end position="381"/>
    </location>
</feature>
<evidence type="ECO:0000313" key="4">
    <source>
        <dbReference type="EMBL" id="HHQ80682.1"/>
    </source>
</evidence>
<feature type="transmembrane region" description="Helical" evidence="1">
    <location>
        <begin position="14"/>
        <end position="33"/>
    </location>
</feature>
<gene>
    <name evidence="4" type="ORF">ENM78_04455</name>
</gene>
<feature type="domain" description="MgtC/SapB/SrpB/YhiD N-terminal" evidence="2">
    <location>
        <begin position="22"/>
        <end position="150"/>
    </location>
</feature>
<keyword evidence="1" id="KW-0472">Membrane</keyword>
<dbReference type="InterPro" id="IPR049177">
    <property type="entry name" value="MgtC_SapB_SrpB_YhiD_N"/>
</dbReference>
<feature type="transmembrane region" description="Helical" evidence="1">
    <location>
        <begin position="164"/>
        <end position="184"/>
    </location>
</feature>
<dbReference type="PANTHER" id="PTHR39084:SF1">
    <property type="entry name" value="DUF4010 DOMAIN-CONTAINING PROTEIN"/>
    <property type="match status" value="1"/>
</dbReference>
<proteinExistence type="predicted"/>
<feature type="transmembrane region" description="Helical" evidence="1">
    <location>
        <begin position="77"/>
        <end position="99"/>
    </location>
</feature>
<feature type="transmembrane region" description="Helical" evidence="1">
    <location>
        <begin position="257"/>
        <end position="278"/>
    </location>
</feature>
<feature type="transmembrane region" description="Helical" evidence="1">
    <location>
        <begin position="111"/>
        <end position="144"/>
    </location>
</feature>
<organism evidence="4">
    <name type="scientific">Fervidicoccus fontis</name>
    <dbReference type="NCBI Taxonomy" id="683846"/>
    <lineage>
        <taxon>Archaea</taxon>
        <taxon>Thermoproteota</taxon>
        <taxon>Thermoprotei</taxon>
        <taxon>Fervidicoccales</taxon>
        <taxon>Fervidicoccaceae</taxon>
        <taxon>Fervidicoccus</taxon>
    </lineage>
</organism>
<feature type="transmembrane region" description="Helical" evidence="1">
    <location>
        <begin position="426"/>
        <end position="445"/>
    </location>
</feature>
<accession>A0A7J3ZLB1</accession>
<dbReference type="EMBL" id="DRZC01000063">
    <property type="protein sequence ID" value="HHQ80682.1"/>
    <property type="molecule type" value="Genomic_DNA"/>
</dbReference>
<dbReference type="Pfam" id="PF13194">
    <property type="entry name" value="DUF4010"/>
    <property type="match status" value="1"/>
</dbReference>
<evidence type="ECO:0000259" key="3">
    <source>
        <dbReference type="Pfam" id="PF13194"/>
    </source>
</evidence>
<evidence type="ECO:0000256" key="1">
    <source>
        <dbReference type="SAM" id="Phobius"/>
    </source>
</evidence>
<dbReference type="PANTHER" id="PTHR39084">
    <property type="entry name" value="MEMBRANE PROTEIN-RELATED"/>
    <property type="match status" value="1"/>
</dbReference>
<feature type="transmembrane region" description="Helical" evidence="1">
    <location>
        <begin position="196"/>
        <end position="214"/>
    </location>
</feature>
<feature type="domain" description="DUF4010" evidence="3">
    <location>
        <begin position="201"/>
        <end position="414"/>
    </location>
</feature>
<name>A0A7J3ZLB1_9CREN</name>
<evidence type="ECO:0000259" key="2">
    <source>
        <dbReference type="Pfam" id="PF02308"/>
    </source>
</evidence>
<feature type="transmembrane region" description="Helical" evidence="1">
    <location>
        <begin position="388"/>
        <end position="406"/>
    </location>
</feature>